<sequence length="1306" mass="143768">MFSPDASVQSVHGASVRNPRRRRRVDDGLRQDPPKRSKISSDTYQAVVSKESTAGKSNGHAKDVDRDVAVAMRDMSVRDKRHASTTWRPPKSDGSVILTKNATYTVKRLPALPERMKTIGDFRAAFRSTLTAHHVVVSTQELVYIWDYTSLNPSPIPRILNLPESKRLEALPIAALVTTTSSSDIGIVIVFPTTGKIKFWENIDSAESLSLFQQRRQGIDGSIKLYTGESITQVIDIKHAGFILVSSSGRHVHLTIRDTQGRPSINTSILGSDGTSKGMLVNLYQTFKGGYRSTVVAVQARPSSTKGHMEVLSATNEGHFKSWEVSWAGHHMPTGDVDINDALAKHEQGRHLNTDHSLRLLDFIIIGPGKDDPSKGLRVMALVVYDEEGGKEYALLELDFKAGVELVRIIPINHYQPQTEYPAGKVYVPEPEHTAFVVFEREVVVVSLAAPATSSQGFQDVVHFKQEGATEIVEGALETLAVQNKHEPSSIVLLTKGAGVVRFIAQPPPARKDEERQRVTAKSKFEQAIFFGSQPGTILEFRQCKQPQFPQDEVEKAALSISEDILQTDSSVMPEISSSMDQHLGMRIKAAHDLVEHVKANYPQLKRDTRWRLMWSAERLKSAQSLWRVYEKWLGLRFKSETPLLMPQIIEVIPESQKARANPALGQIDSFRQWFVKDTMRLDKIIPIALLVLRDSDNKTSTAEYLEDLNEVLDMYLAILETALEFRETNARPYGLDEEDMTGGLLNEPYQGLPEFWTSRSNVLNSLTDMVGLFTDLGKEPELAANSHWQAMTKDLGRVVWLVCVLHTERYRWLLAQEDESTQNAGRNLEDQLINDIRPKELLVLASLGQGQQAMALAEKLGDIHSLVNILLHELESYGGMTSTLALDAEAEQTPEAQALYTKIHSYFAKFGPAFSRVFYQTLIAAGHVGALLDKKFGIQEQLSAFLRSNPHYAKLGFINDVINDRNMLSAAQSLHTAAEHEANNWCKTVQLSTGHLVLLAASSPDTLRPLQTANAHALALARIQTRLSKALHPVVTTSLDDDSALDNILESLSGPRPRPALHTLLRLSLADLLKHRALPADLLADTLSLLDARAASAALGASPWLLALQALHHGDLYAKDEQAADALALCVWKRLFVADDWVGVNATLGLTDAEVRGQLRATALYAALKEGYAQGLWLTHPAFALPLPPAALGAGSTAASLMPRFSGTDLAKPMAGDNAKDDARLRDAIAQGRLPHWYAEVVRLAEEGAEYEAVERGVLEREYAAWVGGFEHPDLIRPGGGVGVNGTGGGVAGEEDGDGDVEMEG</sequence>
<dbReference type="GO" id="GO:0017056">
    <property type="term" value="F:structural constituent of nuclear pore"/>
    <property type="evidence" value="ECO:0007669"/>
    <property type="project" value="InterPro"/>
</dbReference>
<keyword evidence="12" id="KW-1185">Reference proteome</keyword>
<feature type="compositionally biased region" description="Polar residues" evidence="8">
    <location>
        <begin position="40"/>
        <end position="56"/>
    </location>
</feature>
<evidence type="ECO:0000256" key="8">
    <source>
        <dbReference type="SAM" id="MobiDB-lite"/>
    </source>
</evidence>
<name>A0A6G1HT75_9PEZI</name>
<evidence type="ECO:0000256" key="1">
    <source>
        <dbReference type="ARBA" id="ARBA00004259"/>
    </source>
</evidence>
<evidence type="ECO:0000259" key="10">
    <source>
        <dbReference type="Pfam" id="PF08801"/>
    </source>
</evidence>
<feature type="domain" description="Nucleoporin Nup133/Nup155-like N-terminal" evidence="10">
    <location>
        <begin position="99"/>
        <end position="502"/>
    </location>
</feature>
<comment type="subcellular location">
    <subcellularLocation>
        <location evidence="1">Nucleus envelope</location>
    </subcellularLocation>
</comment>
<evidence type="ECO:0000256" key="7">
    <source>
        <dbReference type="ARBA" id="ARBA00023242"/>
    </source>
</evidence>
<dbReference type="GO" id="GO:0016973">
    <property type="term" value="P:poly(A)+ mRNA export from nucleus"/>
    <property type="evidence" value="ECO:0007669"/>
    <property type="project" value="TreeGrafter"/>
</dbReference>
<dbReference type="EMBL" id="ML996698">
    <property type="protein sequence ID" value="KAF2399263.1"/>
    <property type="molecule type" value="Genomic_DNA"/>
</dbReference>
<dbReference type="InterPro" id="IPR037624">
    <property type="entry name" value="Nup133-like"/>
</dbReference>
<comment type="similarity">
    <text evidence="2">Belongs to the nucleoporin Nup133 family.</text>
</comment>
<keyword evidence="5" id="KW-0653">Protein transport</keyword>
<evidence type="ECO:0000256" key="2">
    <source>
        <dbReference type="ARBA" id="ARBA00005569"/>
    </source>
</evidence>
<feature type="compositionally biased region" description="Acidic residues" evidence="8">
    <location>
        <begin position="1294"/>
        <end position="1306"/>
    </location>
</feature>
<dbReference type="PANTHER" id="PTHR13405:SF11">
    <property type="entry name" value="NUCLEAR PORE COMPLEX PROTEIN NUP133"/>
    <property type="match status" value="1"/>
</dbReference>
<dbReference type="GO" id="GO:0000972">
    <property type="term" value="P:transcription-dependent tethering of RNA polymerase II gene DNA at nuclear periphery"/>
    <property type="evidence" value="ECO:0007669"/>
    <property type="project" value="TreeGrafter"/>
</dbReference>
<gene>
    <name evidence="11" type="ORF">EJ06DRAFT_512441</name>
</gene>
<dbReference type="Pfam" id="PF03177">
    <property type="entry name" value="Nucleoporin_C"/>
    <property type="match status" value="2"/>
</dbReference>
<evidence type="ECO:0000313" key="12">
    <source>
        <dbReference type="Proteomes" id="UP000799640"/>
    </source>
</evidence>
<protein>
    <recommendedName>
        <fullName evidence="13">Nucleoporin-domain-containing protein</fullName>
    </recommendedName>
</protein>
<proteinExistence type="inferred from homology"/>
<reference evidence="11" key="1">
    <citation type="journal article" date="2020" name="Stud. Mycol.">
        <title>101 Dothideomycetes genomes: a test case for predicting lifestyles and emergence of pathogens.</title>
        <authorList>
            <person name="Haridas S."/>
            <person name="Albert R."/>
            <person name="Binder M."/>
            <person name="Bloem J."/>
            <person name="Labutti K."/>
            <person name="Salamov A."/>
            <person name="Andreopoulos B."/>
            <person name="Baker S."/>
            <person name="Barry K."/>
            <person name="Bills G."/>
            <person name="Bluhm B."/>
            <person name="Cannon C."/>
            <person name="Castanera R."/>
            <person name="Culley D."/>
            <person name="Daum C."/>
            <person name="Ezra D."/>
            <person name="Gonzalez J."/>
            <person name="Henrissat B."/>
            <person name="Kuo A."/>
            <person name="Liang C."/>
            <person name="Lipzen A."/>
            <person name="Lutzoni F."/>
            <person name="Magnuson J."/>
            <person name="Mondo S."/>
            <person name="Nolan M."/>
            <person name="Ohm R."/>
            <person name="Pangilinan J."/>
            <person name="Park H.-J."/>
            <person name="Ramirez L."/>
            <person name="Alfaro M."/>
            <person name="Sun H."/>
            <person name="Tritt A."/>
            <person name="Yoshinaga Y."/>
            <person name="Zwiers L.-H."/>
            <person name="Turgeon B."/>
            <person name="Goodwin S."/>
            <person name="Spatafora J."/>
            <person name="Crous P."/>
            <person name="Grigoriev I."/>
        </authorList>
    </citation>
    <scope>NUCLEOTIDE SEQUENCE</scope>
    <source>
        <strain evidence="11">CBS 262.69</strain>
    </source>
</reference>
<keyword evidence="6" id="KW-0811">Translocation</keyword>
<evidence type="ECO:0000256" key="6">
    <source>
        <dbReference type="ARBA" id="ARBA00023010"/>
    </source>
</evidence>
<dbReference type="InterPro" id="IPR015943">
    <property type="entry name" value="WD40/YVTN_repeat-like_dom_sf"/>
</dbReference>
<keyword evidence="7" id="KW-0539">Nucleus</keyword>
<evidence type="ECO:0000256" key="3">
    <source>
        <dbReference type="ARBA" id="ARBA00022448"/>
    </source>
</evidence>
<dbReference type="GO" id="GO:0031080">
    <property type="term" value="C:nuclear pore outer ring"/>
    <property type="evidence" value="ECO:0007669"/>
    <property type="project" value="TreeGrafter"/>
</dbReference>
<feature type="compositionally biased region" description="Gly residues" evidence="8">
    <location>
        <begin position="1279"/>
        <end position="1293"/>
    </location>
</feature>
<feature type="domain" description="Nucleoporin Nup133/Nup155-like C-terminal" evidence="9">
    <location>
        <begin position="613"/>
        <end position="769"/>
    </location>
</feature>
<feature type="region of interest" description="Disordered" evidence="8">
    <location>
        <begin position="1279"/>
        <end position="1306"/>
    </location>
</feature>
<accession>A0A6G1HT75</accession>
<dbReference type="Proteomes" id="UP000799640">
    <property type="component" value="Unassembled WGS sequence"/>
</dbReference>
<dbReference type="Gene3D" id="2.130.10.10">
    <property type="entry name" value="YVTN repeat-like/Quinoprotein amine dehydrogenase"/>
    <property type="match status" value="1"/>
</dbReference>
<keyword evidence="3" id="KW-0813">Transport</keyword>
<dbReference type="Pfam" id="PF08801">
    <property type="entry name" value="Nucleoporin_N"/>
    <property type="match status" value="1"/>
</dbReference>
<feature type="compositionally biased region" description="Basic and acidic residues" evidence="8">
    <location>
        <begin position="24"/>
        <end position="35"/>
    </location>
</feature>
<keyword evidence="4" id="KW-0509">mRNA transport</keyword>
<evidence type="ECO:0000259" key="9">
    <source>
        <dbReference type="Pfam" id="PF03177"/>
    </source>
</evidence>
<feature type="region of interest" description="Disordered" evidence="8">
    <location>
        <begin position="1"/>
        <end position="67"/>
    </location>
</feature>
<feature type="compositionally biased region" description="Polar residues" evidence="8">
    <location>
        <begin position="1"/>
        <end position="12"/>
    </location>
</feature>
<feature type="domain" description="Nucleoporin Nup133/Nup155-like C-terminal" evidence="9">
    <location>
        <begin position="805"/>
        <end position="1174"/>
    </location>
</feature>
<organism evidence="11 12">
    <name type="scientific">Trichodelitschia bisporula</name>
    <dbReference type="NCBI Taxonomy" id="703511"/>
    <lineage>
        <taxon>Eukaryota</taxon>
        <taxon>Fungi</taxon>
        <taxon>Dikarya</taxon>
        <taxon>Ascomycota</taxon>
        <taxon>Pezizomycotina</taxon>
        <taxon>Dothideomycetes</taxon>
        <taxon>Dothideomycetes incertae sedis</taxon>
        <taxon>Phaeotrichales</taxon>
        <taxon>Phaeotrichaceae</taxon>
        <taxon>Trichodelitschia</taxon>
    </lineage>
</organism>
<dbReference type="InterPro" id="IPR014908">
    <property type="entry name" value="Nucleoporin_Nup133/Nup155_N"/>
</dbReference>
<dbReference type="OrthoDB" id="103454at2759"/>
<evidence type="ECO:0000256" key="5">
    <source>
        <dbReference type="ARBA" id="ARBA00022927"/>
    </source>
</evidence>
<evidence type="ECO:0008006" key="13">
    <source>
        <dbReference type="Google" id="ProtNLM"/>
    </source>
</evidence>
<evidence type="ECO:0000256" key="4">
    <source>
        <dbReference type="ARBA" id="ARBA00022816"/>
    </source>
</evidence>
<dbReference type="SUPFAM" id="SSF117289">
    <property type="entry name" value="Nucleoporin domain"/>
    <property type="match status" value="1"/>
</dbReference>
<dbReference type="PANTHER" id="PTHR13405">
    <property type="entry name" value="NUCLEAR PORE COMPLEX PROTEIN NUP133"/>
    <property type="match status" value="1"/>
</dbReference>
<evidence type="ECO:0000313" key="11">
    <source>
        <dbReference type="EMBL" id="KAF2399263.1"/>
    </source>
</evidence>
<dbReference type="InterPro" id="IPR007187">
    <property type="entry name" value="Nucleoporin_Nup133/Nup155_C"/>
</dbReference>
<dbReference type="GO" id="GO:0006606">
    <property type="term" value="P:protein import into nucleus"/>
    <property type="evidence" value="ECO:0007669"/>
    <property type="project" value="TreeGrafter"/>
</dbReference>